<dbReference type="EMBL" id="JPMV01000009">
    <property type="protein sequence ID" value="KGI82683.1"/>
    <property type="molecule type" value="Genomic_DNA"/>
</dbReference>
<sequence>MQTRGTLIRAAASVFDEFGYSGASITEIINRARVTRGALYFHFASKEDLANGVIDAQAEQVRVEPRELKLQELVDLTVTVARDLSADVVLRAGIRLAVEQGAFMSVRESPYMTWIDMCRRILEEARESHELLPHIVPADTAELVVGSFSGIQLLAQARSGRDDLRERVSTFWNHVLPGIAVPGVLARLDTSAVLPDESGSEPPTN</sequence>
<reference evidence="7 8" key="1">
    <citation type="journal article" date="2014" name="PLoS ONE">
        <title>Identification and Characterization of a New Erythromycin Biosynthetic Gene Cluster in Actinopolyspora erythraea YIM90600, a Novel Erythronolide-Producing Halophilic Actinomycete Isolated from Salt Field.</title>
        <authorList>
            <person name="Chen D."/>
            <person name="Feng J."/>
            <person name="Huang L."/>
            <person name="Zhang Q."/>
            <person name="Wu J."/>
            <person name="Zhu X."/>
            <person name="Duan Y."/>
            <person name="Xu Z."/>
        </authorList>
    </citation>
    <scope>NUCLEOTIDE SEQUENCE [LARGE SCALE GENOMIC DNA]</scope>
    <source>
        <strain evidence="7 8">YIM90600</strain>
    </source>
</reference>
<dbReference type="Proteomes" id="UP000029737">
    <property type="component" value="Unassembled WGS sequence"/>
</dbReference>
<keyword evidence="1" id="KW-0805">Transcription regulation</keyword>
<name>A0A099D948_9ACTN</name>
<evidence type="ECO:0000256" key="4">
    <source>
        <dbReference type="PROSITE-ProRule" id="PRU00335"/>
    </source>
</evidence>
<dbReference type="Pfam" id="PF00440">
    <property type="entry name" value="TetR_N"/>
    <property type="match status" value="1"/>
</dbReference>
<dbReference type="InterPro" id="IPR036271">
    <property type="entry name" value="Tet_transcr_reg_TetR-rel_C_sf"/>
</dbReference>
<dbReference type="InterPro" id="IPR047923">
    <property type="entry name" value="ArpA-like"/>
</dbReference>
<dbReference type="SUPFAM" id="SSF48498">
    <property type="entry name" value="Tetracyclin repressor-like, C-terminal domain"/>
    <property type="match status" value="1"/>
</dbReference>
<evidence type="ECO:0000256" key="3">
    <source>
        <dbReference type="ARBA" id="ARBA00023163"/>
    </source>
</evidence>
<keyword evidence="8" id="KW-1185">Reference proteome</keyword>
<evidence type="ECO:0000313" key="9">
    <source>
        <dbReference type="Proteomes" id="UP000215043"/>
    </source>
</evidence>
<dbReference type="PRINTS" id="PR00455">
    <property type="entry name" value="HTHTETR"/>
</dbReference>
<protein>
    <submittedName>
        <fullName evidence="6">TetR/AcrR family transcriptional regulator</fullName>
    </submittedName>
</protein>
<evidence type="ECO:0000256" key="2">
    <source>
        <dbReference type="ARBA" id="ARBA00023125"/>
    </source>
</evidence>
<evidence type="ECO:0000313" key="8">
    <source>
        <dbReference type="Proteomes" id="UP000029737"/>
    </source>
</evidence>
<reference evidence="6 9" key="2">
    <citation type="submission" date="2017-08" db="EMBL/GenBank/DDBJ databases">
        <title>The complete genome sequence of moderately halophilic actinomycete Actinopolyspora erythraea YIM 90600, the producer of novel erythromycin, novel actinopolysporins A-C and tubercidin.</title>
        <authorList>
            <person name="Yin M."/>
            <person name="Tang S."/>
        </authorList>
    </citation>
    <scope>NUCLEOTIDE SEQUENCE [LARGE SCALE GENOMIC DNA]</scope>
    <source>
        <strain evidence="6 9">YIM 90600</strain>
    </source>
</reference>
<dbReference type="InterPro" id="IPR009057">
    <property type="entry name" value="Homeodomain-like_sf"/>
</dbReference>
<keyword evidence="2 4" id="KW-0238">DNA-binding</keyword>
<dbReference type="InterPro" id="IPR054126">
    <property type="entry name" value="CprB_TetR_C"/>
</dbReference>
<feature type="DNA-binding region" description="H-T-H motif" evidence="4">
    <location>
        <begin position="24"/>
        <end position="43"/>
    </location>
</feature>
<accession>A0A099D948</accession>
<dbReference type="eggNOG" id="COG1309">
    <property type="taxonomic scope" value="Bacteria"/>
</dbReference>
<dbReference type="PANTHER" id="PTHR30055:SF234">
    <property type="entry name" value="HTH-TYPE TRANSCRIPTIONAL REGULATOR BETI"/>
    <property type="match status" value="1"/>
</dbReference>
<dbReference type="Proteomes" id="UP000215043">
    <property type="component" value="Chromosome"/>
</dbReference>
<dbReference type="AlphaFoldDB" id="A0A099D948"/>
<dbReference type="SUPFAM" id="SSF46689">
    <property type="entry name" value="Homeodomain-like"/>
    <property type="match status" value="1"/>
</dbReference>
<gene>
    <name evidence="6" type="ORF">CDG81_22855</name>
    <name evidence="7" type="ORF">IL38_01965</name>
</gene>
<dbReference type="Gene3D" id="1.10.357.10">
    <property type="entry name" value="Tetracycline Repressor, domain 2"/>
    <property type="match status" value="1"/>
</dbReference>
<organism evidence="6 9">
    <name type="scientific">Actinopolyspora erythraea</name>
    <dbReference type="NCBI Taxonomy" id="414996"/>
    <lineage>
        <taxon>Bacteria</taxon>
        <taxon>Bacillati</taxon>
        <taxon>Actinomycetota</taxon>
        <taxon>Actinomycetes</taxon>
        <taxon>Actinopolysporales</taxon>
        <taxon>Actinopolysporaceae</taxon>
        <taxon>Actinopolyspora</taxon>
    </lineage>
</organism>
<dbReference type="PANTHER" id="PTHR30055">
    <property type="entry name" value="HTH-TYPE TRANSCRIPTIONAL REGULATOR RUTR"/>
    <property type="match status" value="1"/>
</dbReference>
<dbReference type="PROSITE" id="PS50977">
    <property type="entry name" value="HTH_TETR_2"/>
    <property type="match status" value="1"/>
</dbReference>
<feature type="domain" description="HTH tetR-type" evidence="5">
    <location>
        <begin position="1"/>
        <end position="61"/>
    </location>
</feature>
<dbReference type="NCBIfam" id="NF041196">
    <property type="entry name" value="ScbR_bind_reg"/>
    <property type="match status" value="1"/>
</dbReference>
<proteinExistence type="predicted"/>
<dbReference type="EMBL" id="CP022752">
    <property type="protein sequence ID" value="ASU81373.1"/>
    <property type="molecule type" value="Genomic_DNA"/>
</dbReference>
<evidence type="ECO:0000259" key="5">
    <source>
        <dbReference type="PROSITE" id="PS50977"/>
    </source>
</evidence>
<dbReference type="KEGG" id="aey:CDG81_22855"/>
<keyword evidence="3" id="KW-0804">Transcription</keyword>
<dbReference type="PROSITE" id="PS01081">
    <property type="entry name" value="HTH_TETR_1"/>
    <property type="match status" value="1"/>
</dbReference>
<dbReference type="OrthoDB" id="3237195at2"/>
<evidence type="ECO:0000313" key="6">
    <source>
        <dbReference type="EMBL" id="ASU81373.1"/>
    </source>
</evidence>
<dbReference type="GO" id="GO:0003700">
    <property type="term" value="F:DNA-binding transcription factor activity"/>
    <property type="evidence" value="ECO:0007669"/>
    <property type="project" value="TreeGrafter"/>
</dbReference>
<dbReference type="Pfam" id="PF21935">
    <property type="entry name" value="TetR_C_45"/>
    <property type="match status" value="1"/>
</dbReference>
<dbReference type="InterPro" id="IPR023772">
    <property type="entry name" value="DNA-bd_HTH_TetR-type_CS"/>
</dbReference>
<dbReference type="GO" id="GO:0000976">
    <property type="term" value="F:transcription cis-regulatory region binding"/>
    <property type="evidence" value="ECO:0007669"/>
    <property type="project" value="TreeGrafter"/>
</dbReference>
<dbReference type="InterPro" id="IPR001647">
    <property type="entry name" value="HTH_TetR"/>
</dbReference>
<evidence type="ECO:0000313" key="7">
    <source>
        <dbReference type="EMBL" id="KGI82683.1"/>
    </source>
</evidence>
<evidence type="ECO:0000256" key="1">
    <source>
        <dbReference type="ARBA" id="ARBA00023015"/>
    </source>
</evidence>
<dbReference type="InterPro" id="IPR050109">
    <property type="entry name" value="HTH-type_TetR-like_transc_reg"/>
</dbReference>
<dbReference type="HOGENOM" id="CLU_069356_8_0_11"/>